<feature type="domain" description="Transcription elongation factor GreA/GreB N-terminal" evidence="11">
    <location>
        <begin position="6"/>
        <end position="75"/>
    </location>
</feature>
<feature type="domain" description="Transcription elongation factor GreA/GreB C-terminal" evidence="10">
    <location>
        <begin position="82"/>
        <end position="154"/>
    </location>
</feature>
<dbReference type="AlphaFoldDB" id="A0A1F4VCT9"/>
<evidence type="ECO:0000259" key="10">
    <source>
        <dbReference type="Pfam" id="PF01272"/>
    </source>
</evidence>
<protein>
    <recommendedName>
        <fullName evidence="2 8">Transcription elongation factor GreA</fullName>
    </recommendedName>
    <alternativeName>
        <fullName evidence="7 8">Transcript cleavage factor GreA</fullName>
    </alternativeName>
</protein>
<dbReference type="Pfam" id="PF01272">
    <property type="entry name" value="GreA_GreB"/>
    <property type="match status" value="1"/>
</dbReference>
<dbReference type="FunFam" id="1.10.287.180:FF:000001">
    <property type="entry name" value="Transcription elongation factor GreA"/>
    <property type="match status" value="1"/>
</dbReference>
<organism evidence="12 13">
    <name type="scientific">candidate division WWE3 bacterium RIFCSPLOWO2_01_FULL_41_18</name>
    <dbReference type="NCBI Taxonomy" id="1802625"/>
    <lineage>
        <taxon>Bacteria</taxon>
        <taxon>Katanobacteria</taxon>
    </lineage>
</organism>
<dbReference type="InterPro" id="IPR036805">
    <property type="entry name" value="Tscrpt_elong_fac_GreA/B_N_sf"/>
</dbReference>
<evidence type="ECO:0000256" key="3">
    <source>
        <dbReference type="ARBA" id="ARBA00023015"/>
    </source>
</evidence>
<evidence type="ECO:0000313" key="12">
    <source>
        <dbReference type="EMBL" id="OGC55015.1"/>
    </source>
</evidence>
<dbReference type="NCBIfam" id="NF001263">
    <property type="entry name" value="PRK00226.1-4"/>
    <property type="match status" value="1"/>
</dbReference>
<sequence length="154" mass="17403">MKKSKVYLTKEGFEEIKKEYKNLVDVERSKIAERIKSAREMGDISENAEYESARERQAFIEGRITELEEILKNVETIKENKNSDVVDVGCVVKVHVEGGEEEFYIVGAVEANPMERKISHESPLGLALMGKRIGDKVEVEAPVGKLTYTILSIK</sequence>
<dbReference type="InterPro" id="IPR023459">
    <property type="entry name" value="Tscrpt_elong_fac_GreA/B_fam"/>
</dbReference>
<dbReference type="GO" id="GO:0070063">
    <property type="term" value="F:RNA polymerase binding"/>
    <property type="evidence" value="ECO:0007669"/>
    <property type="project" value="InterPro"/>
</dbReference>
<reference evidence="12 13" key="1">
    <citation type="journal article" date="2016" name="Nat. Commun.">
        <title>Thousands of microbial genomes shed light on interconnected biogeochemical processes in an aquifer system.</title>
        <authorList>
            <person name="Anantharaman K."/>
            <person name="Brown C.T."/>
            <person name="Hug L.A."/>
            <person name="Sharon I."/>
            <person name="Castelle C.J."/>
            <person name="Probst A.J."/>
            <person name="Thomas B.C."/>
            <person name="Singh A."/>
            <person name="Wilkins M.J."/>
            <person name="Karaoz U."/>
            <person name="Brodie E.L."/>
            <person name="Williams K.H."/>
            <person name="Hubbard S.S."/>
            <person name="Banfield J.F."/>
        </authorList>
    </citation>
    <scope>NUCLEOTIDE SEQUENCE [LARGE SCALE GENOMIC DNA]</scope>
</reference>
<dbReference type="GO" id="GO:0003677">
    <property type="term" value="F:DNA binding"/>
    <property type="evidence" value="ECO:0007669"/>
    <property type="project" value="UniProtKB-UniRule"/>
</dbReference>
<dbReference type="InterPro" id="IPR028624">
    <property type="entry name" value="Tscrpt_elong_fac_GreA/B"/>
</dbReference>
<keyword evidence="3 8" id="KW-0805">Transcription regulation</keyword>
<evidence type="ECO:0000256" key="2">
    <source>
        <dbReference type="ARBA" id="ARBA00013729"/>
    </source>
</evidence>
<evidence type="ECO:0000256" key="7">
    <source>
        <dbReference type="ARBA" id="ARBA00030776"/>
    </source>
</evidence>
<dbReference type="GO" id="GO:0003746">
    <property type="term" value="F:translation elongation factor activity"/>
    <property type="evidence" value="ECO:0007669"/>
    <property type="project" value="UniProtKB-KW"/>
</dbReference>
<dbReference type="InterPro" id="IPR036953">
    <property type="entry name" value="GreA/GreB_C_sf"/>
</dbReference>
<dbReference type="InterPro" id="IPR006359">
    <property type="entry name" value="Tscrpt_elong_fac_GreA"/>
</dbReference>
<evidence type="ECO:0000256" key="5">
    <source>
        <dbReference type="ARBA" id="ARBA00023163"/>
    </source>
</evidence>
<dbReference type="InterPro" id="IPR001437">
    <property type="entry name" value="Tscrpt_elong_fac_GreA/B_C"/>
</dbReference>
<evidence type="ECO:0000313" key="13">
    <source>
        <dbReference type="Proteomes" id="UP000176504"/>
    </source>
</evidence>
<keyword evidence="4 8" id="KW-0238">DNA-binding</keyword>
<dbReference type="PANTHER" id="PTHR30437:SF4">
    <property type="entry name" value="TRANSCRIPTION ELONGATION FACTOR GREA"/>
    <property type="match status" value="1"/>
</dbReference>
<evidence type="ECO:0000256" key="1">
    <source>
        <dbReference type="ARBA" id="ARBA00008213"/>
    </source>
</evidence>
<dbReference type="Gene3D" id="3.10.50.30">
    <property type="entry name" value="Transcription elongation factor, GreA/GreB, C-terminal domain"/>
    <property type="match status" value="1"/>
</dbReference>
<evidence type="ECO:0000256" key="4">
    <source>
        <dbReference type="ARBA" id="ARBA00023125"/>
    </source>
</evidence>
<evidence type="ECO:0000256" key="6">
    <source>
        <dbReference type="ARBA" id="ARBA00024916"/>
    </source>
</evidence>
<dbReference type="Proteomes" id="UP000176504">
    <property type="component" value="Unassembled WGS sequence"/>
</dbReference>
<keyword evidence="12" id="KW-0251">Elongation factor</keyword>
<gene>
    <name evidence="8" type="primary">greA</name>
    <name evidence="12" type="ORF">A3A78_03470</name>
</gene>
<dbReference type="GO" id="GO:0032784">
    <property type="term" value="P:regulation of DNA-templated transcription elongation"/>
    <property type="evidence" value="ECO:0007669"/>
    <property type="project" value="UniProtKB-UniRule"/>
</dbReference>
<evidence type="ECO:0000256" key="9">
    <source>
        <dbReference type="RuleBase" id="RU000556"/>
    </source>
</evidence>
<dbReference type="GO" id="GO:0006354">
    <property type="term" value="P:DNA-templated transcription elongation"/>
    <property type="evidence" value="ECO:0007669"/>
    <property type="project" value="TreeGrafter"/>
</dbReference>
<evidence type="ECO:0000259" key="11">
    <source>
        <dbReference type="Pfam" id="PF03449"/>
    </source>
</evidence>
<proteinExistence type="inferred from homology"/>
<dbReference type="HAMAP" id="MF_00105">
    <property type="entry name" value="GreA_GreB"/>
    <property type="match status" value="1"/>
</dbReference>
<dbReference type="NCBIfam" id="TIGR01462">
    <property type="entry name" value="greA"/>
    <property type="match status" value="1"/>
</dbReference>
<dbReference type="PIRSF" id="PIRSF006092">
    <property type="entry name" value="GreA_GreB"/>
    <property type="match status" value="1"/>
</dbReference>
<name>A0A1F4VCT9_UNCKA</name>
<keyword evidence="12" id="KW-0648">Protein biosynthesis</keyword>
<dbReference type="EMBL" id="MEVI01000003">
    <property type="protein sequence ID" value="OGC55015.1"/>
    <property type="molecule type" value="Genomic_DNA"/>
</dbReference>
<dbReference type="Gene3D" id="1.10.287.180">
    <property type="entry name" value="Transcription elongation factor, GreA/GreB, N-terminal domain"/>
    <property type="match status" value="1"/>
</dbReference>
<comment type="caution">
    <text evidence="12">The sequence shown here is derived from an EMBL/GenBank/DDBJ whole genome shotgun (WGS) entry which is preliminary data.</text>
</comment>
<comment type="function">
    <text evidence="6 8 9">Necessary for efficient RNA polymerase transcription elongation past template-encoded arresting sites. The arresting sites in DNA have the property of trapping a certain fraction of elongating RNA polymerases that pass through, resulting in locked ternary complexes. Cleavage of the nascent transcript by cleavage factors such as GreA or GreB allows the resumption of elongation from the new 3'terminus. GreA releases sequences of 2 to 3 nucleotides.</text>
</comment>
<evidence type="ECO:0000256" key="8">
    <source>
        <dbReference type="HAMAP-Rule" id="MF_00105"/>
    </source>
</evidence>
<dbReference type="SUPFAM" id="SSF46557">
    <property type="entry name" value="GreA transcript cleavage protein, N-terminal domain"/>
    <property type="match status" value="1"/>
</dbReference>
<accession>A0A1F4VCT9</accession>
<dbReference type="InterPro" id="IPR022691">
    <property type="entry name" value="Tscrpt_elong_fac_GreA/B_N"/>
</dbReference>
<keyword evidence="5 8" id="KW-0804">Transcription</keyword>
<dbReference type="Pfam" id="PF03449">
    <property type="entry name" value="GreA_GreB_N"/>
    <property type="match status" value="1"/>
</dbReference>
<comment type="similarity">
    <text evidence="1 8 9">Belongs to the GreA/GreB family.</text>
</comment>
<dbReference type="SUPFAM" id="SSF54534">
    <property type="entry name" value="FKBP-like"/>
    <property type="match status" value="1"/>
</dbReference>
<dbReference type="PANTHER" id="PTHR30437">
    <property type="entry name" value="TRANSCRIPTION ELONGATION FACTOR GREA"/>
    <property type="match status" value="1"/>
</dbReference>